<sequence>MAITFTSGLEPTQYFSNKFNSIKESEKRSAEFLQGTDGFTNPLETYITFPTGIASYSITNAGSGYLSSPTVTFVNRGSFSGSGATATTSITIPAGTVTGFNITAPGTGYTVAPQVVLTGGNTLFTFTDEDIAFDTNIITKTAHGMSDNDRIHLTTDNVPPLGLYSTDTYGNVTANPDFYVISATTDTFQLSKTSGGSAVDIKTRDAIGTPLMSTGVEEGEPTSNIVGAIIIHDIDEGESEGFQYTSVPTITISAPPTGGTQATATCTINEDGRVDDITMTEYGLGYVDTPTVTFSGGHGTHTARQGGGATVTATLGTGATAVPVTDASGVITSISVTAGGSNYTTGTTVSIIGSGGSGATATATLNSGAVNNVPVTNGGTSYASLTSLANRLLLIQTNLGNEINQANSDKIAINAWINGTAPSNWTNAGYNDTDLTNVYNTVHTYSLACVACKVDVDAIITSINT</sequence>
<gene>
    <name evidence="1" type="ORF">METZ01_LOCUS196625</name>
</gene>
<dbReference type="EMBL" id="UINC01041889">
    <property type="protein sequence ID" value="SVB43771.1"/>
    <property type="molecule type" value="Genomic_DNA"/>
</dbReference>
<organism evidence="1">
    <name type="scientific">marine metagenome</name>
    <dbReference type="NCBI Taxonomy" id="408172"/>
    <lineage>
        <taxon>unclassified sequences</taxon>
        <taxon>metagenomes</taxon>
        <taxon>ecological metagenomes</taxon>
    </lineage>
</organism>
<evidence type="ECO:0000313" key="1">
    <source>
        <dbReference type="EMBL" id="SVB43771.1"/>
    </source>
</evidence>
<dbReference type="AlphaFoldDB" id="A0A382E1B2"/>
<accession>A0A382E1B2</accession>
<feature type="non-terminal residue" evidence="1">
    <location>
        <position position="465"/>
    </location>
</feature>
<name>A0A382E1B2_9ZZZZ</name>
<protein>
    <submittedName>
        <fullName evidence="1">Uncharacterized protein</fullName>
    </submittedName>
</protein>
<proteinExistence type="predicted"/>
<reference evidence="1" key="1">
    <citation type="submission" date="2018-05" db="EMBL/GenBank/DDBJ databases">
        <authorList>
            <person name="Lanie J.A."/>
            <person name="Ng W.-L."/>
            <person name="Kazmierczak K.M."/>
            <person name="Andrzejewski T.M."/>
            <person name="Davidsen T.M."/>
            <person name="Wayne K.J."/>
            <person name="Tettelin H."/>
            <person name="Glass J.I."/>
            <person name="Rusch D."/>
            <person name="Podicherti R."/>
            <person name="Tsui H.-C.T."/>
            <person name="Winkler M.E."/>
        </authorList>
    </citation>
    <scope>NUCLEOTIDE SEQUENCE</scope>
</reference>